<organism evidence="1 2">
    <name type="scientific">Salinihabitans flavidus</name>
    <dbReference type="NCBI Taxonomy" id="569882"/>
    <lineage>
        <taxon>Bacteria</taxon>
        <taxon>Pseudomonadati</taxon>
        <taxon>Pseudomonadota</taxon>
        <taxon>Alphaproteobacteria</taxon>
        <taxon>Rhodobacterales</taxon>
        <taxon>Roseobacteraceae</taxon>
        <taxon>Salinihabitans</taxon>
    </lineage>
</organism>
<dbReference type="PANTHER" id="PTHR37841">
    <property type="entry name" value="GLR2918 PROTEIN"/>
    <property type="match status" value="1"/>
</dbReference>
<reference evidence="1 2" key="1">
    <citation type="submission" date="2016-10" db="EMBL/GenBank/DDBJ databases">
        <authorList>
            <person name="de Groot N.N."/>
        </authorList>
    </citation>
    <scope>NUCLEOTIDE SEQUENCE [LARGE SCALE GENOMIC DNA]</scope>
    <source>
        <strain evidence="1 2">DSM 27842</strain>
    </source>
</reference>
<dbReference type="AlphaFoldDB" id="A0A1H8T311"/>
<dbReference type="EMBL" id="FODS01000014">
    <property type="protein sequence ID" value="SEO84908.1"/>
    <property type="molecule type" value="Genomic_DNA"/>
</dbReference>
<dbReference type="Proteomes" id="UP000198893">
    <property type="component" value="Unassembled WGS sequence"/>
</dbReference>
<dbReference type="STRING" id="569882.SAMN04490248_1143"/>
<evidence type="ECO:0000313" key="2">
    <source>
        <dbReference type="Proteomes" id="UP000198893"/>
    </source>
</evidence>
<name>A0A1H8T311_9RHOB</name>
<dbReference type="InterPro" id="IPR032774">
    <property type="entry name" value="WG_beta_rep"/>
</dbReference>
<dbReference type="Pfam" id="PF14903">
    <property type="entry name" value="WG_beta_rep"/>
    <property type="match status" value="4"/>
</dbReference>
<dbReference type="RefSeq" id="WP_093118739.1">
    <property type="nucleotide sequence ID" value="NZ_FODS01000014.1"/>
</dbReference>
<gene>
    <name evidence="1" type="ORF">SAMN04490248_1143</name>
</gene>
<accession>A0A1H8T311</accession>
<sequence>MILIALVAGLLVGGSYLLYLQFDRGCADADCFVEAVQACEPETFRTQSPAGTGAEGVYRVVGPAGPACEISFEYSENPNPTFVDKPVTFVLSPDEASEDTVLGALEACMTGRTGPYQCGGPLFDQLAGSAPAYASLEYGGDGPLPCGDPVEGAGEPLYPMPKDGQWGYVTRDGEWQIQPQWDRAMDFHEGRAIVGGKNAWGIIDRDGEEIIAPEHASDVDGQPPFTPYSEGCTVANIFTDTSQPAFFLDRDGKAYWRDERPEALAALEIKNFGNFSEGLAWFWDGDIIEPSYGWIDASGSVAIEPEFVDAGDFSGGLAPASSREGQAGFISPDGRLVLPRKWTLHNAQPFSEGLAQVWTDAFDIAYMNDSDFAFHDVTFPAADGSDPVRGQIEAAGPFHDGLAPVVAVYDGTTEFAYMNQQGEVAFVPDRLDGIALCDARLRPEFHNGLVRLVVADDGESCGDESYLDGAPAYDAAHYLYLDTQGRVAMQQVK</sequence>
<proteinExistence type="predicted"/>
<dbReference type="PANTHER" id="PTHR37841:SF1">
    <property type="entry name" value="DUF3298 DOMAIN-CONTAINING PROTEIN"/>
    <property type="match status" value="1"/>
</dbReference>
<evidence type="ECO:0000313" key="1">
    <source>
        <dbReference type="EMBL" id="SEO84908.1"/>
    </source>
</evidence>
<protein>
    <submittedName>
        <fullName evidence="1">WG containing repeat-containing protein</fullName>
    </submittedName>
</protein>
<keyword evidence="2" id="KW-1185">Reference proteome</keyword>
<dbReference type="OrthoDB" id="8176121at2"/>